<reference evidence="2 3" key="1">
    <citation type="submission" date="2024-01" db="EMBL/GenBank/DDBJ databases">
        <title>Genome assemblies of Stephania.</title>
        <authorList>
            <person name="Yang L."/>
        </authorList>
    </citation>
    <scope>NUCLEOTIDE SEQUENCE [LARGE SCALE GENOMIC DNA]</scope>
    <source>
        <strain evidence="2">JXDWG</strain>
        <tissue evidence="2">Leaf</tissue>
    </source>
</reference>
<sequence>MRNQSTSLFTGQGFNKSWSSSKDTSIVIAACQQWCSPRGQLQIQDDDFIDAGNTCIDADANTLTDLILK</sequence>
<accession>A0AAP0JTZ2</accession>
<evidence type="ECO:0000313" key="2">
    <source>
        <dbReference type="EMBL" id="KAK9139936.1"/>
    </source>
</evidence>
<feature type="region of interest" description="Disordered" evidence="1">
    <location>
        <begin position="1"/>
        <end position="20"/>
    </location>
</feature>
<organism evidence="2 3">
    <name type="scientific">Stephania cephalantha</name>
    <dbReference type="NCBI Taxonomy" id="152367"/>
    <lineage>
        <taxon>Eukaryota</taxon>
        <taxon>Viridiplantae</taxon>
        <taxon>Streptophyta</taxon>
        <taxon>Embryophyta</taxon>
        <taxon>Tracheophyta</taxon>
        <taxon>Spermatophyta</taxon>
        <taxon>Magnoliopsida</taxon>
        <taxon>Ranunculales</taxon>
        <taxon>Menispermaceae</taxon>
        <taxon>Menispermoideae</taxon>
        <taxon>Cissampelideae</taxon>
        <taxon>Stephania</taxon>
    </lineage>
</organism>
<comment type="caution">
    <text evidence="2">The sequence shown here is derived from an EMBL/GenBank/DDBJ whole genome shotgun (WGS) entry which is preliminary data.</text>
</comment>
<evidence type="ECO:0000256" key="1">
    <source>
        <dbReference type="SAM" id="MobiDB-lite"/>
    </source>
</evidence>
<dbReference type="EMBL" id="JBBNAG010000004">
    <property type="protein sequence ID" value="KAK9139936.1"/>
    <property type="molecule type" value="Genomic_DNA"/>
</dbReference>
<dbReference type="Proteomes" id="UP001419268">
    <property type="component" value="Unassembled WGS sequence"/>
</dbReference>
<dbReference type="AlphaFoldDB" id="A0AAP0JTZ2"/>
<evidence type="ECO:0000313" key="3">
    <source>
        <dbReference type="Proteomes" id="UP001419268"/>
    </source>
</evidence>
<protein>
    <submittedName>
        <fullName evidence="2">Uncharacterized protein</fullName>
    </submittedName>
</protein>
<name>A0AAP0JTZ2_9MAGN</name>
<gene>
    <name evidence="2" type="ORF">Scep_009617</name>
</gene>
<proteinExistence type="predicted"/>
<keyword evidence="3" id="KW-1185">Reference proteome</keyword>